<evidence type="ECO:0000313" key="1">
    <source>
        <dbReference type="EMBL" id="KAH7298477.1"/>
    </source>
</evidence>
<organism evidence="1 2">
    <name type="scientific">Ceratopteris richardii</name>
    <name type="common">Triangle waterfern</name>
    <dbReference type="NCBI Taxonomy" id="49495"/>
    <lineage>
        <taxon>Eukaryota</taxon>
        <taxon>Viridiplantae</taxon>
        <taxon>Streptophyta</taxon>
        <taxon>Embryophyta</taxon>
        <taxon>Tracheophyta</taxon>
        <taxon>Polypodiopsida</taxon>
        <taxon>Polypodiidae</taxon>
        <taxon>Polypodiales</taxon>
        <taxon>Pteridineae</taxon>
        <taxon>Pteridaceae</taxon>
        <taxon>Parkerioideae</taxon>
        <taxon>Ceratopteris</taxon>
    </lineage>
</organism>
<gene>
    <name evidence="1" type="ORF">KP509_25G045400</name>
</gene>
<comment type="caution">
    <text evidence="1">The sequence shown here is derived from an EMBL/GenBank/DDBJ whole genome shotgun (WGS) entry which is preliminary data.</text>
</comment>
<dbReference type="Proteomes" id="UP000825935">
    <property type="component" value="Chromosome 25"/>
</dbReference>
<dbReference type="EMBL" id="CM035430">
    <property type="protein sequence ID" value="KAH7298477.1"/>
    <property type="molecule type" value="Genomic_DNA"/>
</dbReference>
<reference evidence="1" key="1">
    <citation type="submission" date="2021-08" db="EMBL/GenBank/DDBJ databases">
        <title>WGS assembly of Ceratopteris richardii.</title>
        <authorList>
            <person name="Marchant D.B."/>
            <person name="Chen G."/>
            <person name="Jenkins J."/>
            <person name="Shu S."/>
            <person name="Leebens-Mack J."/>
            <person name="Grimwood J."/>
            <person name="Schmutz J."/>
            <person name="Soltis P."/>
            <person name="Soltis D."/>
            <person name="Chen Z.-H."/>
        </authorList>
    </citation>
    <scope>NUCLEOTIDE SEQUENCE</scope>
    <source>
        <strain evidence="1">Whitten #5841</strain>
        <tissue evidence="1">Leaf</tissue>
    </source>
</reference>
<keyword evidence="2" id="KW-1185">Reference proteome</keyword>
<sequence>MEGFLELLIHMPRSAIARKMCIMGIHHLCLQKQGRERAPELRTISVPHRTIPTAYCVKIAHDVVVYLFLCPLLLLHLRGASSTYYSAACHSACNNIDWRRRTLVLSLYVFLIHLSLI</sequence>
<proteinExistence type="predicted"/>
<dbReference type="AlphaFoldDB" id="A0A8T2RS48"/>
<protein>
    <submittedName>
        <fullName evidence="1">Uncharacterized protein</fullName>
    </submittedName>
</protein>
<name>A0A8T2RS48_CERRI</name>
<accession>A0A8T2RS48</accession>
<evidence type="ECO:0000313" key="2">
    <source>
        <dbReference type="Proteomes" id="UP000825935"/>
    </source>
</evidence>